<dbReference type="GO" id="GO:0031624">
    <property type="term" value="F:ubiquitin conjugating enzyme binding"/>
    <property type="evidence" value="ECO:0007669"/>
    <property type="project" value="TreeGrafter"/>
</dbReference>
<dbReference type="SUPFAM" id="SSF49599">
    <property type="entry name" value="TRAF domain-like"/>
    <property type="match status" value="1"/>
</dbReference>
<dbReference type="EMBL" id="GECU01000593">
    <property type="protein sequence ID" value="JAT07114.1"/>
    <property type="molecule type" value="Transcribed_RNA"/>
</dbReference>
<evidence type="ECO:0000256" key="3">
    <source>
        <dbReference type="ARBA" id="ARBA00022833"/>
    </source>
</evidence>
<gene>
    <name evidence="6" type="ORF">g.33878</name>
    <name evidence="7" type="ORF">g.33879</name>
</gene>
<evidence type="ECO:0000256" key="4">
    <source>
        <dbReference type="PROSITE-ProRule" id="PRU00175"/>
    </source>
</evidence>
<dbReference type="UniPathway" id="UPA00143"/>
<evidence type="ECO:0000313" key="6">
    <source>
        <dbReference type="EMBL" id="JAS74867.1"/>
    </source>
</evidence>
<dbReference type="AlphaFoldDB" id="A0A1B6HJK6"/>
<reference evidence="6" key="1">
    <citation type="submission" date="2015-11" db="EMBL/GenBank/DDBJ databases">
        <title>De novo transcriptome assembly of four potential Pierce s Disease insect vectors from Arizona vineyards.</title>
        <authorList>
            <person name="Tassone E.E."/>
        </authorList>
    </citation>
    <scope>NUCLEOTIDE SEQUENCE</scope>
</reference>
<evidence type="ECO:0000259" key="5">
    <source>
        <dbReference type="PROSITE" id="PS50089"/>
    </source>
</evidence>
<dbReference type="PANTHER" id="PTHR45877:SF2">
    <property type="entry name" value="E3 UBIQUITIN-PROTEIN LIGASE SINA-RELATED"/>
    <property type="match status" value="1"/>
</dbReference>
<feature type="domain" description="RING-type" evidence="5">
    <location>
        <begin position="22"/>
        <end position="57"/>
    </location>
</feature>
<protein>
    <recommendedName>
        <fullName evidence="5">RING-type domain-containing protein</fullName>
    </recommendedName>
</protein>
<evidence type="ECO:0000256" key="2">
    <source>
        <dbReference type="ARBA" id="ARBA00022771"/>
    </source>
</evidence>
<dbReference type="PROSITE" id="PS50089">
    <property type="entry name" value="ZF_RING_2"/>
    <property type="match status" value="1"/>
</dbReference>
<dbReference type="Pfam" id="PF21362">
    <property type="entry name" value="Sina_RING"/>
    <property type="match status" value="1"/>
</dbReference>
<dbReference type="GO" id="GO:0016567">
    <property type="term" value="P:protein ubiquitination"/>
    <property type="evidence" value="ECO:0007669"/>
    <property type="project" value="UniProtKB-UniPathway"/>
</dbReference>
<keyword evidence="2 4" id="KW-0863">Zinc-finger</keyword>
<dbReference type="GO" id="GO:0005737">
    <property type="term" value="C:cytoplasm"/>
    <property type="evidence" value="ECO:0007669"/>
    <property type="project" value="TreeGrafter"/>
</dbReference>
<proteinExistence type="predicted"/>
<organism evidence="6">
    <name type="scientific">Homalodisca liturata</name>
    <dbReference type="NCBI Taxonomy" id="320908"/>
    <lineage>
        <taxon>Eukaryota</taxon>
        <taxon>Metazoa</taxon>
        <taxon>Ecdysozoa</taxon>
        <taxon>Arthropoda</taxon>
        <taxon>Hexapoda</taxon>
        <taxon>Insecta</taxon>
        <taxon>Pterygota</taxon>
        <taxon>Neoptera</taxon>
        <taxon>Paraneoptera</taxon>
        <taxon>Hemiptera</taxon>
        <taxon>Auchenorrhyncha</taxon>
        <taxon>Membracoidea</taxon>
        <taxon>Cicadellidae</taxon>
        <taxon>Cicadellinae</taxon>
        <taxon>Proconiini</taxon>
        <taxon>Homalodisca</taxon>
    </lineage>
</organism>
<dbReference type="EMBL" id="GECU01032839">
    <property type="protein sequence ID" value="JAS74867.1"/>
    <property type="molecule type" value="Transcribed_RNA"/>
</dbReference>
<dbReference type="PANTHER" id="PTHR45877">
    <property type="entry name" value="E3 UBIQUITIN-PROTEIN LIGASE SIAH2"/>
    <property type="match status" value="1"/>
</dbReference>
<dbReference type="Gene3D" id="3.30.40.10">
    <property type="entry name" value="Zinc/RING finger domain, C3HC4 (zinc finger)"/>
    <property type="match status" value="1"/>
</dbReference>
<accession>A0A1B6HJK6</accession>
<dbReference type="InterPro" id="IPR004162">
    <property type="entry name" value="SINA-like_animal"/>
</dbReference>
<keyword evidence="3" id="KW-0862">Zinc</keyword>
<dbReference type="GO" id="GO:0061630">
    <property type="term" value="F:ubiquitin protein ligase activity"/>
    <property type="evidence" value="ECO:0007669"/>
    <property type="project" value="TreeGrafter"/>
</dbReference>
<dbReference type="InterPro" id="IPR001841">
    <property type="entry name" value="Znf_RING"/>
</dbReference>
<dbReference type="InterPro" id="IPR013083">
    <property type="entry name" value="Znf_RING/FYVE/PHD"/>
</dbReference>
<dbReference type="SUPFAM" id="SSF57850">
    <property type="entry name" value="RING/U-box"/>
    <property type="match status" value="1"/>
</dbReference>
<dbReference type="GO" id="GO:0043161">
    <property type="term" value="P:proteasome-mediated ubiquitin-dependent protein catabolic process"/>
    <property type="evidence" value="ECO:0007669"/>
    <property type="project" value="TreeGrafter"/>
</dbReference>
<dbReference type="GO" id="GO:0008270">
    <property type="term" value="F:zinc ion binding"/>
    <property type="evidence" value="ECO:0007669"/>
    <property type="project" value="UniProtKB-KW"/>
</dbReference>
<sequence length="257" mass="29693">MENLPTEELRSTFQSFVDITLCAICLETVRPEMVQCVNGHLICSDCRGELETCPTCRDTFSNDKPSGIITQIVEALPPRCRHKNCGRYINRNDDDHQVYCGFRLTQCKFVDCEWNGCSHDILQHVIDEHNEMLFEKESDVVTLNDFNVDENISVVYAWYLHSQFFWHKIVNNAEKKQLIHSFVSVPIKKPENKFYVKAVSTSKDMKFKVKIKLSLDPNVTTEDANYISIPKFMLPQFVDAESNLTSHIAFKTGENRI</sequence>
<keyword evidence="1" id="KW-0479">Metal-binding</keyword>
<name>A0A1B6HJK6_9HEMI</name>
<evidence type="ECO:0000256" key="1">
    <source>
        <dbReference type="ARBA" id="ARBA00022723"/>
    </source>
</evidence>
<dbReference type="InterPro" id="IPR049548">
    <property type="entry name" value="Sina-like_RING"/>
</dbReference>
<evidence type="ECO:0000313" key="7">
    <source>
        <dbReference type="EMBL" id="JAT07114.1"/>
    </source>
</evidence>